<name>A0A235BSI7_UNCW3</name>
<accession>A0A235BSI7</accession>
<dbReference type="PRINTS" id="PR01874">
    <property type="entry name" value="DNAREPAIRADA"/>
</dbReference>
<evidence type="ECO:0000313" key="2">
    <source>
        <dbReference type="EMBL" id="OYD15443.1"/>
    </source>
</evidence>
<dbReference type="InterPro" id="IPR027417">
    <property type="entry name" value="P-loop_NTPase"/>
</dbReference>
<dbReference type="Gene3D" id="3.40.50.300">
    <property type="entry name" value="P-loop containing nucleotide triphosphate hydrolases"/>
    <property type="match status" value="1"/>
</dbReference>
<dbReference type="SUPFAM" id="SSF52540">
    <property type="entry name" value="P-loop containing nucleoside triphosphate hydrolases"/>
    <property type="match status" value="1"/>
</dbReference>
<protein>
    <recommendedName>
        <fullName evidence="1">AAA+ ATPase domain-containing protein</fullName>
    </recommendedName>
</protein>
<dbReference type="GO" id="GO:0000725">
    <property type="term" value="P:recombinational repair"/>
    <property type="evidence" value="ECO:0007669"/>
    <property type="project" value="TreeGrafter"/>
</dbReference>
<evidence type="ECO:0000259" key="1">
    <source>
        <dbReference type="SMART" id="SM00382"/>
    </source>
</evidence>
<reference evidence="2 3" key="1">
    <citation type="submission" date="2017-07" db="EMBL/GenBank/DDBJ databases">
        <title>Recovery of genomes from metagenomes via a dereplication, aggregation, and scoring strategy.</title>
        <authorList>
            <person name="Sieber C.M."/>
            <person name="Probst A.J."/>
            <person name="Sharrar A."/>
            <person name="Thomas B.C."/>
            <person name="Hess M."/>
            <person name="Tringe S.G."/>
            <person name="Banfield J.F."/>
        </authorList>
    </citation>
    <scope>NUCLEOTIDE SEQUENCE [LARGE SCALE GENOMIC DNA]</scope>
    <source>
        <strain evidence="2">JGI_Cruoil_03_51_56</strain>
    </source>
</reference>
<dbReference type="InterPro" id="IPR003593">
    <property type="entry name" value="AAA+_ATPase"/>
</dbReference>
<dbReference type="PANTHER" id="PTHR32472">
    <property type="entry name" value="DNA REPAIR PROTEIN RADA"/>
    <property type="match status" value="1"/>
</dbReference>
<dbReference type="Pfam" id="PF06745">
    <property type="entry name" value="ATPase"/>
    <property type="match status" value="1"/>
</dbReference>
<dbReference type="Proteomes" id="UP000215559">
    <property type="component" value="Unassembled WGS sequence"/>
</dbReference>
<comment type="caution">
    <text evidence="2">The sequence shown here is derived from an EMBL/GenBank/DDBJ whole genome shotgun (WGS) entry which is preliminary data.</text>
</comment>
<sequence>MNRKSDGSQPGLTGISAPGLGDITVSEHASLPLSNELLWFQRSIGQFVKGGIYLLAGQPGIGKTTLGLQIALDFGKQGILSVYVINEQSESDLAKRAQLLTSTWPSKLRSKALDFVKPDDDVYEMAYLPKFFSRQIVSKNGKYRGVQLVVVDSIQGQGLSAAATKQYRHIFEFCRSCKAEGITTLLVAHVTKKGEIAGPKDLEHNVDCVLYMRKAFVYRPLFVPKNRFGPAVLRAVPLKMDRKTTALQLSPHVEARSTVARTFLGRKPGSAEAQAAVALPTYGLRGQITAPGLPRKEIEQLLNCISQLPEMDDMAGLSYTIQCRLPGERRYRSVVGLPLAMALIASYLQREIPGHHLYIGELDLLRTVREVPDDLIEQLWDAIEAGEIQTPVRIFCPKESAPILREGISGATVVACEKLDDAVRLTWPDLIPKSSA</sequence>
<dbReference type="EMBL" id="NOZP01000102">
    <property type="protein sequence ID" value="OYD15443.1"/>
    <property type="molecule type" value="Genomic_DNA"/>
</dbReference>
<dbReference type="AlphaFoldDB" id="A0A235BSI7"/>
<feature type="domain" description="AAA+ ATPase" evidence="1">
    <location>
        <begin position="49"/>
        <end position="216"/>
    </location>
</feature>
<organism evidence="2 3">
    <name type="scientific">candidate division WOR-3 bacterium JGI_Cruoil_03_51_56</name>
    <dbReference type="NCBI Taxonomy" id="1973747"/>
    <lineage>
        <taxon>Bacteria</taxon>
        <taxon>Bacteria division WOR-3</taxon>
    </lineage>
</organism>
<gene>
    <name evidence="2" type="ORF">CH330_05680</name>
</gene>
<dbReference type="PANTHER" id="PTHR32472:SF10">
    <property type="entry name" value="DNA REPAIR PROTEIN RADA-LIKE PROTEIN"/>
    <property type="match status" value="1"/>
</dbReference>
<dbReference type="SMART" id="SM00382">
    <property type="entry name" value="AAA"/>
    <property type="match status" value="1"/>
</dbReference>
<evidence type="ECO:0000313" key="3">
    <source>
        <dbReference type="Proteomes" id="UP000215559"/>
    </source>
</evidence>
<proteinExistence type="predicted"/>
<dbReference type="InterPro" id="IPR014774">
    <property type="entry name" value="KaiC-like_dom"/>
</dbReference>